<dbReference type="EMBL" id="CAXITT010000419">
    <property type="protein sequence ID" value="CAL1541185.1"/>
    <property type="molecule type" value="Genomic_DNA"/>
</dbReference>
<gene>
    <name evidence="1" type="ORF">GSLYS_00014827001</name>
</gene>
<proteinExistence type="predicted"/>
<name>A0AAV2I4S7_LYMST</name>
<comment type="caution">
    <text evidence="1">The sequence shown here is derived from an EMBL/GenBank/DDBJ whole genome shotgun (WGS) entry which is preliminary data.</text>
</comment>
<feature type="non-terminal residue" evidence="1">
    <location>
        <position position="75"/>
    </location>
</feature>
<sequence length="75" mass="8782">VNATRFYRELVKNCKPFSPCLRECVDYLVQQKTNDPCLRGDVFEFIEKQMLSTHNIGHDMMARMASCETEVYQAM</sequence>
<organism evidence="1 2">
    <name type="scientific">Lymnaea stagnalis</name>
    <name type="common">Great pond snail</name>
    <name type="synonym">Helix stagnalis</name>
    <dbReference type="NCBI Taxonomy" id="6523"/>
    <lineage>
        <taxon>Eukaryota</taxon>
        <taxon>Metazoa</taxon>
        <taxon>Spiralia</taxon>
        <taxon>Lophotrochozoa</taxon>
        <taxon>Mollusca</taxon>
        <taxon>Gastropoda</taxon>
        <taxon>Heterobranchia</taxon>
        <taxon>Euthyneura</taxon>
        <taxon>Panpulmonata</taxon>
        <taxon>Hygrophila</taxon>
        <taxon>Lymnaeoidea</taxon>
        <taxon>Lymnaeidae</taxon>
        <taxon>Lymnaea</taxon>
    </lineage>
</organism>
<reference evidence="1 2" key="1">
    <citation type="submission" date="2024-04" db="EMBL/GenBank/DDBJ databases">
        <authorList>
            <consortium name="Genoscope - CEA"/>
            <person name="William W."/>
        </authorList>
    </citation>
    <scope>NUCLEOTIDE SEQUENCE [LARGE SCALE GENOMIC DNA]</scope>
</reference>
<evidence type="ECO:0000313" key="2">
    <source>
        <dbReference type="Proteomes" id="UP001497497"/>
    </source>
</evidence>
<dbReference type="AlphaFoldDB" id="A0AAV2I4S7"/>
<feature type="non-terminal residue" evidence="1">
    <location>
        <position position="1"/>
    </location>
</feature>
<dbReference type="Proteomes" id="UP001497497">
    <property type="component" value="Unassembled WGS sequence"/>
</dbReference>
<keyword evidence="2" id="KW-1185">Reference proteome</keyword>
<evidence type="ECO:0000313" key="1">
    <source>
        <dbReference type="EMBL" id="CAL1541185.1"/>
    </source>
</evidence>
<accession>A0AAV2I4S7</accession>
<protein>
    <submittedName>
        <fullName evidence="1">Uncharacterized protein</fullName>
    </submittedName>
</protein>